<feature type="non-terminal residue" evidence="1">
    <location>
        <position position="1"/>
    </location>
</feature>
<gene>
    <name evidence="1" type="primary">SLP2</name>
    <name evidence="1" type="ORF">EV182_004470</name>
</gene>
<evidence type="ECO:0000313" key="1">
    <source>
        <dbReference type="EMBL" id="KAJ1678242.1"/>
    </source>
</evidence>
<organism evidence="1 2">
    <name type="scientific">Spiromyces aspiralis</name>
    <dbReference type="NCBI Taxonomy" id="68401"/>
    <lineage>
        <taxon>Eukaryota</taxon>
        <taxon>Fungi</taxon>
        <taxon>Fungi incertae sedis</taxon>
        <taxon>Zoopagomycota</taxon>
        <taxon>Kickxellomycotina</taxon>
        <taxon>Kickxellomycetes</taxon>
        <taxon>Kickxellales</taxon>
        <taxon>Kickxellaceae</taxon>
        <taxon>Spiromyces</taxon>
    </lineage>
</organism>
<comment type="caution">
    <text evidence="1">The sequence shown here is derived from an EMBL/GenBank/DDBJ whole genome shotgun (WGS) entry which is preliminary data.</text>
</comment>
<reference evidence="1" key="1">
    <citation type="submission" date="2022-06" db="EMBL/GenBank/DDBJ databases">
        <title>Phylogenomic reconstructions and comparative analyses of Kickxellomycotina fungi.</title>
        <authorList>
            <person name="Reynolds N.K."/>
            <person name="Stajich J.E."/>
            <person name="Barry K."/>
            <person name="Grigoriev I.V."/>
            <person name="Crous P."/>
            <person name="Smith M.E."/>
        </authorList>
    </citation>
    <scope>NUCLEOTIDE SEQUENCE</scope>
    <source>
        <strain evidence="1">RSA 2271</strain>
    </source>
</reference>
<name>A0ACC1HPV2_9FUNG</name>
<accession>A0ACC1HPV2</accession>
<dbReference type="EMBL" id="JAMZIH010001376">
    <property type="protein sequence ID" value="KAJ1678242.1"/>
    <property type="molecule type" value="Genomic_DNA"/>
</dbReference>
<sequence length="351" mass="39009">RRLLSDDLDRRYDRPEDDNYARPRKTRGMYSSGKKKAPRNTVIKFVPQQEAWIVERMGRFHRILEPGLAILLPFIDRIKYVQSLKEVAVEIPTQSAITQDNVTLEMDGVLYYKVVDPYKASYGVADAEFSIIQLAQTTMRAEIGQMTLDTTLSERNTLNHNIVAAINIASESWGIRCLRYEIRDIHPPTKVVEAMHSQVSAERSKRAQILESEGARQAAINYAEGEKQAQILNSEAVKMQQINRAMGEAEAIIRTAEAEAEAIAKIAKAISQSNGGRDAVTLHVAEQYVNAFSKLAKEGNTIIVPAATNDVSSMVAQAMTIFKSLSPTGQAQEVIKTKDESLILDGDNSQS</sequence>
<proteinExistence type="predicted"/>
<keyword evidence="2" id="KW-1185">Reference proteome</keyword>
<protein>
    <submittedName>
        <fullName evidence="1">Stomatin</fullName>
    </submittedName>
</protein>
<dbReference type="Proteomes" id="UP001145114">
    <property type="component" value="Unassembled WGS sequence"/>
</dbReference>
<evidence type="ECO:0000313" key="2">
    <source>
        <dbReference type="Proteomes" id="UP001145114"/>
    </source>
</evidence>